<accession>A0A8J5KFK6</accession>
<feature type="non-terminal residue" evidence="1">
    <location>
        <position position="596"/>
    </location>
</feature>
<evidence type="ECO:0000313" key="2">
    <source>
        <dbReference type="Proteomes" id="UP000747542"/>
    </source>
</evidence>
<sequence>VRGYSRGFNGYSRGLSGYSRGLNGYSRGFNGYSRGLSGYSRGLNGYSRGFNGYSRGLNGYSRDLGENKRVCLHVGPPSRARGATVTCPWGLPSVGATVTCTWGYRHVHVGPAFTWCYRHVYVGSTFTWGYRHVHVCPTFTWVLPSRGACCQVGSVSRGFYRQVGPVIKWVLPSRGSCLHVSPTFTWGLLSSGVCVTWVLPSRGACHQVGPAVTCVLPSRGSYLHVGPAVKWGLCHVGSTVTWGLSSSRACRHVGLPSRAREACHHVGPVVTWVLPSHGTCRQVGPAVTWGLPLRGACRQVLPSSGACRRGSCLHGTCRQVGPAVTWACLYVPVWDVGPAGTCRVGPAVTWVLPLRGACLHMGPAVKYVMKMYPRPREGALLQALVDLLLATALTTAALVKYTKVVASFPSSLSSCQLAYYGPSSFTNTRSDGCYLFSSKVTDGWLGDGNDSYTFDKCYSSFPLSGELGGNANTSSSTVFANNFPMNPISVNYFCTTPDLGCFESMIDSPPWWMVDFGTPTKISTVTISYAYLIDSNVQFLLGNDTIMNNNPAFVTVYTTTPKGGLLLTPSDPKVGRYFFVTEPAMSDIGICDVWFH</sequence>
<dbReference type="EMBL" id="JAHLQT010019984">
    <property type="protein sequence ID" value="KAG7168609.1"/>
    <property type="molecule type" value="Genomic_DNA"/>
</dbReference>
<comment type="caution">
    <text evidence="1">The sequence shown here is derived from an EMBL/GenBank/DDBJ whole genome shotgun (WGS) entry which is preliminary data.</text>
</comment>
<dbReference type="SUPFAM" id="SSF49785">
    <property type="entry name" value="Galactose-binding domain-like"/>
    <property type="match status" value="1"/>
</dbReference>
<gene>
    <name evidence="1" type="ORF">Hamer_G021523</name>
</gene>
<dbReference type="Proteomes" id="UP000747542">
    <property type="component" value="Unassembled WGS sequence"/>
</dbReference>
<keyword evidence="2" id="KW-1185">Reference proteome</keyword>
<dbReference type="Gene3D" id="2.60.120.260">
    <property type="entry name" value="Galactose-binding domain-like"/>
    <property type="match status" value="1"/>
</dbReference>
<evidence type="ECO:0000313" key="1">
    <source>
        <dbReference type="EMBL" id="KAG7168609.1"/>
    </source>
</evidence>
<organism evidence="1 2">
    <name type="scientific">Homarus americanus</name>
    <name type="common">American lobster</name>
    <dbReference type="NCBI Taxonomy" id="6706"/>
    <lineage>
        <taxon>Eukaryota</taxon>
        <taxon>Metazoa</taxon>
        <taxon>Ecdysozoa</taxon>
        <taxon>Arthropoda</taxon>
        <taxon>Crustacea</taxon>
        <taxon>Multicrustacea</taxon>
        <taxon>Malacostraca</taxon>
        <taxon>Eumalacostraca</taxon>
        <taxon>Eucarida</taxon>
        <taxon>Decapoda</taxon>
        <taxon>Pleocyemata</taxon>
        <taxon>Astacidea</taxon>
        <taxon>Nephropoidea</taxon>
        <taxon>Nephropidae</taxon>
        <taxon>Homarus</taxon>
    </lineage>
</organism>
<name>A0A8J5KFK6_HOMAM</name>
<reference evidence="1" key="1">
    <citation type="journal article" date="2021" name="Sci. Adv.">
        <title>The American lobster genome reveals insights on longevity, neural, and immune adaptations.</title>
        <authorList>
            <person name="Polinski J.M."/>
            <person name="Zimin A.V."/>
            <person name="Clark K.F."/>
            <person name="Kohn A.B."/>
            <person name="Sadowski N."/>
            <person name="Timp W."/>
            <person name="Ptitsyn A."/>
            <person name="Khanna P."/>
            <person name="Romanova D.Y."/>
            <person name="Williams P."/>
            <person name="Greenwood S.J."/>
            <person name="Moroz L.L."/>
            <person name="Walt D.R."/>
            <person name="Bodnar A.G."/>
        </authorList>
    </citation>
    <scope>NUCLEOTIDE SEQUENCE</scope>
    <source>
        <strain evidence="1">GMGI-L3</strain>
    </source>
</reference>
<protein>
    <submittedName>
        <fullName evidence="1">Uncharacterized protein</fullName>
    </submittedName>
</protein>
<dbReference type="InterPro" id="IPR008979">
    <property type="entry name" value="Galactose-bd-like_sf"/>
</dbReference>
<dbReference type="AlphaFoldDB" id="A0A8J5KFK6"/>
<proteinExistence type="predicted"/>